<accession>A0A0G2F5Y2</accession>
<gene>
    <name evidence="4" type="ORF">UCDDA912_g10432</name>
</gene>
<protein>
    <submittedName>
        <fullName evidence="4">Putative cinnamyl-alcohol dehydrogenase</fullName>
    </submittedName>
</protein>
<comment type="similarity">
    <text evidence="2">Belongs to the NAD(P)-dependent epimerase/dehydratase family. Dihydroflavonol-4-reductase subfamily.</text>
</comment>
<keyword evidence="1" id="KW-0560">Oxidoreductase</keyword>
<evidence type="ECO:0000313" key="4">
    <source>
        <dbReference type="EMBL" id="KKY29636.1"/>
    </source>
</evidence>
<evidence type="ECO:0000256" key="1">
    <source>
        <dbReference type="ARBA" id="ARBA00023002"/>
    </source>
</evidence>
<feature type="domain" description="NAD-dependent epimerase/dehydratase" evidence="3">
    <location>
        <begin position="7"/>
        <end position="274"/>
    </location>
</feature>
<dbReference type="PANTHER" id="PTHR10366">
    <property type="entry name" value="NAD DEPENDENT EPIMERASE/DEHYDRATASE"/>
    <property type="match status" value="1"/>
</dbReference>
<dbReference type="AlphaFoldDB" id="A0A0G2F5Y2"/>
<evidence type="ECO:0000256" key="2">
    <source>
        <dbReference type="ARBA" id="ARBA00023445"/>
    </source>
</evidence>
<sequence length="367" mass="40047">MSQSERVLLTGGNGLVGSAVLVALCEAGYTVHAVVRRQDAIDKTSAHPLIKRFSEKIQWSIVPDISKPDAFLEAVKGCHHIVHVASPIPPVPPRPMDMRTPALDGTQAILNAAESEPLVKRVVITGSVASLKKPEHSQFDHPDYQNGLPFMSGDKYYPVPTERPNDAAAPVFHRYDDSKIASGNLVRDYAAAHRDSHFELVLLCPGWVLGPGLFTTNKTEAMSTANTTLAWVMVDLREVINPALGVPADQPTPFRCEFVWVDDVALGHVRALTVPLPSKTNLEVWVMAVDAPAGPRLEDAEEILKRRSPELAKHLSFAGKVKGVPVNHDGARTQEELLGRSYVPFEEQVMGAVEWLLSLPDGEPLPV</sequence>
<dbReference type="STRING" id="1214573.A0A0G2F5Y2"/>
<reference evidence="4 5" key="1">
    <citation type="submission" date="2015-05" db="EMBL/GenBank/DDBJ databases">
        <title>Distinctive expansion of gene families associated with plant cell wall degradation and secondary metabolism in the genomes of grapevine trunk pathogens.</title>
        <authorList>
            <person name="Lawrence D.P."/>
            <person name="Travadon R."/>
            <person name="Rolshausen P.E."/>
            <person name="Baumgartner K."/>
        </authorList>
    </citation>
    <scope>NUCLEOTIDE SEQUENCE [LARGE SCALE GENOMIC DNA]</scope>
    <source>
        <strain evidence="4">DA912</strain>
    </source>
</reference>
<organism evidence="4 5">
    <name type="scientific">Diaporthe ampelina</name>
    <dbReference type="NCBI Taxonomy" id="1214573"/>
    <lineage>
        <taxon>Eukaryota</taxon>
        <taxon>Fungi</taxon>
        <taxon>Dikarya</taxon>
        <taxon>Ascomycota</taxon>
        <taxon>Pezizomycotina</taxon>
        <taxon>Sordariomycetes</taxon>
        <taxon>Sordariomycetidae</taxon>
        <taxon>Diaporthales</taxon>
        <taxon>Diaporthaceae</taxon>
        <taxon>Diaporthe</taxon>
    </lineage>
</organism>
<dbReference type="InterPro" id="IPR001509">
    <property type="entry name" value="Epimerase_deHydtase"/>
</dbReference>
<dbReference type="EMBL" id="LCUC01000663">
    <property type="protein sequence ID" value="KKY29636.1"/>
    <property type="molecule type" value="Genomic_DNA"/>
</dbReference>
<evidence type="ECO:0000259" key="3">
    <source>
        <dbReference type="Pfam" id="PF01370"/>
    </source>
</evidence>
<dbReference type="InterPro" id="IPR050425">
    <property type="entry name" value="NAD(P)_dehydrat-like"/>
</dbReference>
<reference evidence="4 5" key="2">
    <citation type="submission" date="2015-05" db="EMBL/GenBank/DDBJ databases">
        <authorList>
            <person name="Morales-Cruz A."/>
            <person name="Amrine K.C."/>
            <person name="Cantu D."/>
        </authorList>
    </citation>
    <scope>NUCLEOTIDE SEQUENCE [LARGE SCALE GENOMIC DNA]</scope>
    <source>
        <strain evidence="4">DA912</strain>
    </source>
</reference>
<name>A0A0G2F5Y2_9PEZI</name>
<dbReference type="SUPFAM" id="SSF51735">
    <property type="entry name" value="NAD(P)-binding Rossmann-fold domains"/>
    <property type="match status" value="1"/>
</dbReference>
<dbReference type="Gene3D" id="3.40.50.720">
    <property type="entry name" value="NAD(P)-binding Rossmann-like Domain"/>
    <property type="match status" value="1"/>
</dbReference>
<dbReference type="OrthoDB" id="2735536at2759"/>
<dbReference type="GO" id="GO:0016616">
    <property type="term" value="F:oxidoreductase activity, acting on the CH-OH group of donors, NAD or NADP as acceptor"/>
    <property type="evidence" value="ECO:0007669"/>
    <property type="project" value="TreeGrafter"/>
</dbReference>
<dbReference type="InterPro" id="IPR036291">
    <property type="entry name" value="NAD(P)-bd_dom_sf"/>
</dbReference>
<dbReference type="Proteomes" id="UP000034680">
    <property type="component" value="Unassembled WGS sequence"/>
</dbReference>
<proteinExistence type="inferred from homology"/>
<evidence type="ECO:0000313" key="5">
    <source>
        <dbReference type="Proteomes" id="UP000034680"/>
    </source>
</evidence>
<comment type="caution">
    <text evidence="4">The sequence shown here is derived from an EMBL/GenBank/DDBJ whole genome shotgun (WGS) entry which is preliminary data.</text>
</comment>
<keyword evidence="5" id="KW-1185">Reference proteome</keyword>
<dbReference type="PANTHER" id="PTHR10366:SF564">
    <property type="entry name" value="STEROL-4-ALPHA-CARBOXYLATE 3-DEHYDROGENASE, DECARBOXYLATING"/>
    <property type="match status" value="1"/>
</dbReference>
<dbReference type="Pfam" id="PF01370">
    <property type="entry name" value="Epimerase"/>
    <property type="match status" value="1"/>
</dbReference>